<dbReference type="EMBL" id="CP068439">
    <property type="protein sequence ID" value="QQX76147.1"/>
    <property type="molecule type" value="Genomic_DNA"/>
</dbReference>
<gene>
    <name evidence="1" type="ORF">JK629_12515</name>
</gene>
<proteinExistence type="predicted"/>
<accession>A0ABX7DQV7</accession>
<name>A0ABX7DQV7_9FLAO</name>
<protein>
    <submittedName>
        <fullName evidence="1">Uncharacterized protein</fullName>
    </submittedName>
</protein>
<keyword evidence="2" id="KW-1185">Reference proteome</keyword>
<evidence type="ECO:0000313" key="1">
    <source>
        <dbReference type="EMBL" id="QQX76147.1"/>
    </source>
</evidence>
<evidence type="ECO:0000313" key="2">
    <source>
        <dbReference type="Proteomes" id="UP000629420"/>
    </source>
</evidence>
<dbReference type="RefSeq" id="WP_202335957.1">
    <property type="nucleotide sequence ID" value="NZ_CP068439.1"/>
</dbReference>
<dbReference type="Proteomes" id="UP000629420">
    <property type="component" value="Chromosome"/>
</dbReference>
<reference evidence="1 2" key="1">
    <citation type="submission" date="2021-01" db="EMBL/GenBank/DDBJ databases">
        <title>Aequorivita sp. strain KX20305, a bacterium isolated from the sediment collected at a cold seep field in South China Sea.</title>
        <authorList>
            <person name="Zhang H."/>
            <person name="Li C."/>
        </authorList>
    </citation>
    <scope>NUCLEOTIDE SEQUENCE [LARGE SCALE GENOMIC DNA]</scope>
    <source>
        <strain evidence="1 2">KX20305</strain>
    </source>
</reference>
<organism evidence="1 2">
    <name type="scientific">Aequorivita iocasae</name>
    <dbReference type="NCBI Taxonomy" id="2803865"/>
    <lineage>
        <taxon>Bacteria</taxon>
        <taxon>Pseudomonadati</taxon>
        <taxon>Bacteroidota</taxon>
        <taxon>Flavobacteriia</taxon>
        <taxon>Flavobacteriales</taxon>
        <taxon>Flavobacteriaceae</taxon>
        <taxon>Aequorivita</taxon>
    </lineage>
</organism>
<sequence>MLGFRIFIFSLFIWLSFVAPTQSIGLPSIEENPSEISVSANEANNNALIVDGYFKTQYSNGALRTFKVPYSPSNTSLQLFIAKSYTHKLRYFEIGKSIPLRLTSRTIIFPFHFYT</sequence>